<dbReference type="OrthoDB" id="9004810at2"/>
<comment type="caution">
    <text evidence="2">The sequence shown here is derived from an EMBL/GenBank/DDBJ whole genome shotgun (WGS) entry which is preliminary data.</text>
</comment>
<keyword evidence="3" id="KW-1185">Reference proteome</keyword>
<feature type="compositionally biased region" description="Basic and acidic residues" evidence="1">
    <location>
        <begin position="179"/>
        <end position="189"/>
    </location>
</feature>
<dbReference type="EMBL" id="VBUI01000049">
    <property type="protein sequence ID" value="TLF45107.1"/>
    <property type="molecule type" value="Genomic_DNA"/>
</dbReference>
<organism evidence="2 3">
    <name type="scientific">Halomonas urmiana</name>
    <dbReference type="NCBI Taxonomy" id="490901"/>
    <lineage>
        <taxon>Bacteria</taxon>
        <taxon>Pseudomonadati</taxon>
        <taxon>Pseudomonadota</taxon>
        <taxon>Gammaproteobacteria</taxon>
        <taxon>Oceanospirillales</taxon>
        <taxon>Halomonadaceae</taxon>
        <taxon>Halomonas</taxon>
    </lineage>
</organism>
<feature type="region of interest" description="Disordered" evidence="1">
    <location>
        <begin position="159"/>
        <end position="189"/>
    </location>
</feature>
<name>A0A5R8M6C4_9GAMM</name>
<dbReference type="Proteomes" id="UP000306973">
    <property type="component" value="Unassembled WGS sequence"/>
</dbReference>
<reference evidence="2 3" key="1">
    <citation type="journal article" date="2007" name="Int. J. Syst. Evol. Microbiol.">
        <title>Halomonas saccharevitans sp. nov., Halomonas arcis sp. nov. and Halomonas subterranea sp. nov., halophilic bacteria isolated from hypersaline environments of China.</title>
        <authorList>
            <person name="Xu X.W."/>
            <person name="Wu Y.H."/>
            <person name="Zhou Z."/>
            <person name="Wang C.S."/>
            <person name="Zhou Y.G."/>
            <person name="Zhang H.B."/>
            <person name="Wang Y."/>
            <person name="Wu M."/>
        </authorList>
    </citation>
    <scope>NUCLEOTIDE SEQUENCE [LARGE SCALE GENOMIC DNA]</scope>
    <source>
        <strain evidence="2 3">TBZ3</strain>
    </source>
</reference>
<evidence type="ECO:0000256" key="1">
    <source>
        <dbReference type="SAM" id="MobiDB-lite"/>
    </source>
</evidence>
<dbReference type="AlphaFoldDB" id="A0A5R8M6C4"/>
<sequence>MSVTFYLHRNLSAGDKIFSETALLAASRLIVVLAEPGAGKTRLLESLAQQQGTSAVTANRFAHTATRKINLHCSLMHMMSWPRMYLAVRTFGPSWKVVKKVVSSGIVGPSTYRLATETVDAPDFSDEKIREIISSIGPELGVAQLDQLSDSIRQNYGSEKLQQEVPTLSPPERGVPPDPAKDIRRMLGW</sequence>
<evidence type="ECO:0000313" key="2">
    <source>
        <dbReference type="EMBL" id="TLF45107.1"/>
    </source>
</evidence>
<dbReference type="RefSeq" id="WP_138182952.1">
    <property type="nucleotide sequence ID" value="NZ_VBUI01000049.1"/>
</dbReference>
<proteinExistence type="predicted"/>
<accession>A0A5R8M6C4</accession>
<evidence type="ECO:0000313" key="3">
    <source>
        <dbReference type="Proteomes" id="UP000306973"/>
    </source>
</evidence>
<protein>
    <submittedName>
        <fullName evidence="2">Uncharacterized protein</fullName>
    </submittedName>
</protein>
<gene>
    <name evidence="2" type="ORF">FEI13_18395</name>
</gene>